<evidence type="ECO:0000313" key="4">
    <source>
        <dbReference type="EMBL" id="MEV5510455.1"/>
    </source>
</evidence>
<dbReference type="InterPro" id="IPR001647">
    <property type="entry name" value="HTH_TetR"/>
</dbReference>
<evidence type="ECO:0000256" key="1">
    <source>
        <dbReference type="ARBA" id="ARBA00023125"/>
    </source>
</evidence>
<comment type="caution">
    <text evidence="4">The sequence shown here is derived from an EMBL/GenBank/DDBJ whole genome shotgun (WGS) entry which is preliminary data.</text>
</comment>
<evidence type="ECO:0000259" key="3">
    <source>
        <dbReference type="PROSITE" id="PS50977"/>
    </source>
</evidence>
<dbReference type="InterPro" id="IPR009057">
    <property type="entry name" value="Homeodomain-like_sf"/>
</dbReference>
<dbReference type="Gene3D" id="1.10.357.10">
    <property type="entry name" value="Tetracycline Repressor, domain 2"/>
    <property type="match status" value="1"/>
</dbReference>
<dbReference type="SUPFAM" id="SSF46689">
    <property type="entry name" value="Homeodomain-like"/>
    <property type="match status" value="1"/>
</dbReference>
<dbReference type="InterPro" id="IPR050109">
    <property type="entry name" value="HTH-type_TetR-like_transc_reg"/>
</dbReference>
<gene>
    <name evidence="4" type="ORF">AB0L16_29195</name>
</gene>
<organism evidence="4 5">
    <name type="scientific">Streptomyces orinoci</name>
    <name type="common">Streptoverticillium orinoci</name>
    <dbReference type="NCBI Taxonomy" id="67339"/>
    <lineage>
        <taxon>Bacteria</taxon>
        <taxon>Bacillati</taxon>
        <taxon>Actinomycetota</taxon>
        <taxon>Actinomycetes</taxon>
        <taxon>Kitasatosporales</taxon>
        <taxon>Streptomycetaceae</taxon>
        <taxon>Streptomyces</taxon>
    </lineage>
</organism>
<protein>
    <submittedName>
        <fullName evidence="4">TetR/AcrR family transcriptional regulator</fullName>
    </submittedName>
</protein>
<dbReference type="RefSeq" id="WP_193553438.1">
    <property type="nucleotide sequence ID" value="NZ_JBFAUK010000032.1"/>
</dbReference>
<name>A0ABV3K5M1_STRON</name>
<dbReference type="PRINTS" id="PR00455">
    <property type="entry name" value="HTHTETR"/>
</dbReference>
<accession>A0ABV3K5M1</accession>
<dbReference type="PANTHER" id="PTHR30055:SF146">
    <property type="entry name" value="HTH-TYPE TRANSCRIPTIONAL DUAL REGULATOR CECR"/>
    <property type="match status" value="1"/>
</dbReference>
<dbReference type="Proteomes" id="UP001552594">
    <property type="component" value="Unassembled WGS sequence"/>
</dbReference>
<keyword evidence="5" id="KW-1185">Reference proteome</keyword>
<evidence type="ECO:0000313" key="5">
    <source>
        <dbReference type="Proteomes" id="UP001552594"/>
    </source>
</evidence>
<reference evidence="4 5" key="1">
    <citation type="submission" date="2024-06" db="EMBL/GenBank/DDBJ databases">
        <title>The Natural Products Discovery Center: Release of the First 8490 Sequenced Strains for Exploring Actinobacteria Biosynthetic Diversity.</title>
        <authorList>
            <person name="Kalkreuter E."/>
            <person name="Kautsar S.A."/>
            <person name="Yang D."/>
            <person name="Bader C.D."/>
            <person name="Teijaro C.N."/>
            <person name="Fluegel L."/>
            <person name="Davis C.M."/>
            <person name="Simpson J.R."/>
            <person name="Lauterbach L."/>
            <person name="Steele A.D."/>
            <person name="Gui C."/>
            <person name="Meng S."/>
            <person name="Li G."/>
            <person name="Viehrig K."/>
            <person name="Ye F."/>
            <person name="Su P."/>
            <person name="Kiefer A.F."/>
            <person name="Nichols A."/>
            <person name="Cepeda A.J."/>
            <person name="Yan W."/>
            <person name="Fan B."/>
            <person name="Jiang Y."/>
            <person name="Adhikari A."/>
            <person name="Zheng C.-J."/>
            <person name="Schuster L."/>
            <person name="Cowan T.M."/>
            <person name="Smanski M.J."/>
            <person name="Chevrette M.G."/>
            <person name="De Carvalho L.P.S."/>
            <person name="Shen B."/>
        </authorList>
    </citation>
    <scope>NUCLEOTIDE SEQUENCE [LARGE SCALE GENOMIC DNA]</scope>
    <source>
        <strain evidence="4 5">NPDC052347</strain>
    </source>
</reference>
<evidence type="ECO:0000256" key="2">
    <source>
        <dbReference type="PROSITE-ProRule" id="PRU00335"/>
    </source>
</evidence>
<dbReference type="PROSITE" id="PS50977">
    <property type="entry name" value="HTH_TETR_2"/>
    <property type="match status" value="1"/>
</dbReference>
<dbReference type="Pfam" id="PF00440">
    <property type="entry name" value="TetR_N"/>
    <property type="match status" value="1"/>
</dbReference>
<feature type="DNA-binding region" description="H-T-H motif" evidence="2">
    <location>
        <begin position="30"/>
        <end position="49"/>
    </location>
</feature>
<dbReference type="PANTHER" id="PTHR30055">
    <property type="entry name" value="HTH-TYPE TRANSCRIPTIONAL REGULATOR RUTR"/>
    <property type="match status" value="1"/>
</dbReference>
<proteinExistence type="predicted"/>
<sequence>MVRMSAGERRESVIRAAIEEFARRGYAGTSTEAIARRVGVSQPYLFRLFPGKRAIFLAAVERCQEEVLRAIEEAAEGVPPEGRKQAMGEAYEQLIVRNRNILLMLIQMSVAVAAAEADGDLEFGRPIRAGWERLYDQVHLALGGDPAVSARFMAHGMLINAQMALGFPAEHRVWAGLPTCF</sequence>
<dbReference type="EMBL" id="JBFAUK010000032">
    <property type="protein sequence ID" value="MEV5510455.1"/>
    <property type="molecule type" value="Genomic_DNA"/>
</dbReference>
<keyword evidence="1 2" id="KW-0238">DNA-binding</keyword>
<feature type="domain" description="HTH tetR-type" evidence="3">
    <location>
        <begin position="7"/>
        <end position="67"/>
    </location>
</feature>